<evidence type="ECO:0000313" key="2">
    <source>
        <dbReference type="EMBL" id="MCD7453515.1"/>
    </source>
</evidence>
<organism evidence="2 3">
    <name type="scientific">Datura stramonium</name>
    <name type="common">Jimsonweed</name>
    <name type="synonym">Common thornapple</name>
    <dbReference type="NCBI Taxonomy" id="4076"/>
    <lineage>
        <taxon>Eukaryota</taxon>
        <taxon>Viridiplantae</taxon>
        <taxon>Streptophyta</taxon>
        <taxon>Embryophyta</taxon>
        <taxon>Tracheophyta</taxon>
        <taxon>Spermatophyta</taxon>
        <taxon>Magnoliopsida</taxon>
        <taxon>eudicotyledons</taxon>
        <taxon>Gunneridae</taxon>
        <taxon>Pentapetalae</taxon>
        <taxon>asterids</taxon>
        <taxon>lamiids</taxon>
        <taxon>Solanales</taxon>
        <taxon>Solanaceae</taxon>
        <taxon>Solanoideae</taxon>
        <taxon>Datureae</taxon>
        <taxon>Datura</taxon>
    </lineage>
</organism>
<evidence type="ECO:0000313" key="3">
    <source>
        <dbReference type="Proteomes" id="UP000823775"/>
    </source>
</evidence>
<proteinExistence type="predicted"/>
<name>A0ABS8S5K3_DATST</name>
<comment type="caution">
    <text evidence="2">The sequence shown here is derived from an EMBL/GenBank/DDBJ whole genome shotgun (WGS) entry which is preliminary data.</text>
</comment>
<evidence type="ECO:0000256" key="1">
    <source>
        <dbReference type="SAM" id="MobiDB-lite"/>
    </source>
</evidence>
<dbReference type="PANTHER" id="PTHR35478">
    <property type="entry name" value="ZINC FINGER FYVE DOMAIN PROTEIN"/>
    <property type="match status" value="1"/>
</dbReference>
<accession>A0ABS8S5K3</accession>
<protein>
    <submittedName>
        <fullName evidence="2">Uncharacterized protein</fullName>
    </submittedName>
</protein>
<gene>
    <name evidence="2" type="ORF">HAX54_021215</name>
</gene>
<feature type="region of interest" description="Disordered" evidence="1">
    <location>
        <begin position="286"/>
        <end position="325"/>
    </location>
</feature>
<reference evidence="2 3" key="1">
    <citation type="journal article" date="2021" name="BMC Genomics">
        <title>Datura genome reveals duplications of psychoactive alkaloid biosynthetic genes and high mutation rate following tissue culture.</title>
        <authorList>
            <person name="Rajewski A."/>
            <person name="Carter-House D."/>
            <person name="Stajich J."/>
            <person name="Litt A."/>
        </authorList>
    </citation>
    <scope>NUCLEOTIDE SEQUENCE [LARGE SCALE GENOMIC DNA]</scope>
    <source>
        <strain evidence="2">AR-01</strain>
    </source>
</reference>
<dbReference type="Proteomes" id="UP000823775">
    <property type="component" value="Unassembled WGS sequence"/>
</dbReference>
<feature type="compositionally biased region" description="Polar residues" evidence="1">
    <location>
        <begin position="293"/>
        <end position="305"/>
    </location>
</feature>
<dbReference type="PANTHER" id="PTHR35478:SF1">
    <property type="entry name" value="ZINC FINGER FYVE DOMAIN-CONTAINING PROTEIN 26"/>
    <property type="match status" value="1"/>
</dbReference>
<keyword evidence="3" id="KW-1185">Reference proteome</keyword>
<sequence>MKWVLKQIQGLDQNCWVPWNPCMQKAKYDIGEEAVNRFSLPPEDKATLELAEWVDSAFGRASVEDAVCRAADGTSPVQELDFSSLRAQLGPLPAILLCVDIAATSAKSSNISWKLLSQKQLMYHKVLQIYSLKLKLLDQKDLPVLELWLWDDYSLHKATKNTLTWLTEYSQRRKTFLKTSLVGSFPKWVCSPDNVGNWVATVWDVANWLKMGFEPLKFFKVEEGGWPKQPESGSAPIYDGEKVAEAAGSISGELILSSSLVIAGRKDRGRGRNLLGKDKEASRVAGKLEMTTLGASTNSSINPSTLLGEPGRGRQAQPLASIGGN</sequence>
<dbReference type="EMBL" id="JACEIK010000255">
    <property type="protein sequence ID" value="MCD7453515.1"/>
    <property type="molecule type" value="Genomic_DNA"/>
</dbReference>